<protein>
    <recommendedName>
        <fullName evidence="1">DUF427 domain-containing protein</fullName>
    </recommendedName>
</protein>
<dbReference type="EMBL" id="CP002630">
    <property type="protein sequence ID" value="AEB11311.1"/>
    <property type="molecule type" value="Genomic_DNA"/>
</dbReference>
<organism evidence="2 3">
    <name type="scientific">Marinithermus hydrothermalis (strain DSM 14884 / JCM 11576 / T1)</name>
    <dbReference type="NCBI Taxonomy" id="869210"/>
    <lineage>
        <taxon>Bacteria</taxon>
        <taxon>Thermotogati</taxon>
        <taxon>Deinococcota</taxon>
        <taxon>Deinococci</taxon>
        <taxon>Thermales</taxon>
        <taxon>Thermaceae</taxon>
        <taxon>Marinithermus</taxon>
    </lineage>
</organism>
<dbReference type="InterPro" id="IPR038694">
    <property type="entry name" value="DUF427_sf"/>
</dbReference>
<dbReference type="PANTHER" id="PTHR34310">
    <property type="entry name" value="DUF427 DOMAIN PROTEIN (AFU_ORTHOLOGUE AFUA_3G02220)"/>
    <property type="match status" value="1"/>
</dbReference>
<evidence type="ECO:0000313" key="2">
    <source>
        <dbReference type="EMBL" id="AEB11311.1"/>
    </source>
</evidence>
<accession>F2NNT7</accession>
<dbReference type="HOGENOM" id="CLU_126578_0_1_0"/>
<gene>
    <name evidence="2" type="ordered locus">Marky_0560</name>
</gene>
<dbReference type="Proteomes" id="UP000007030">
    <property type="component" value="Chromosome"/>
</dbReference>
<dbReference type="eggNOG" id="COG2343">
    <property type="taxonomic scope" value="Bacteria"/>
</dbReference>
<dbReference type="Pfam" id="PF04248">
    <property type="entry name" value="NTP_transf_9"/>
    <property type="match status" value="1"/>
</dbReference>
<evidence type="ECO:0000259" key="1">
    <source>
        <dbReference type="Pfam" id="PF04248"/>
    </source>
</evidence>
<sequence>MKRLRVEPAARRVTVRFNGTVVADSTHALVLHETGLPPVYYLPPRDVRMEYLTPTDHQTRCPYKGLARYWTVRVGDHTAENAAWSYPEPDQPDAQPIAGYLAFYPDRLEVTVA</sequence>
<dbReference type="AlphaFoldDB" id="F2NNT7"/>
<dbReference type="OrthoDB" id="4565346at2"/>
<feature type="domain" description="DUF427" evidence="1">
    <location>
        <begin position="13"/>
        <end position="106"/>
    </location>
</feature>
<dbReference type="KEGG" id="mhd:Marky_0560"/>
<keyword evidence="3" id="KW-1185">Reference proteome</keyword>
<evidence type="ECO:0000313" key="3">
    <source>
        <dbReference type="Proteomes" id="UP000007030"/>
    </source>
</evidence>
<dbReference type="InterPro" id="IPR007361">
    <property type="entry name" value="DUF427"/>
</dbReference>
<reference evidence="2 3" key="1">
    <citation type="journal article" date="2012" name="Stand. Genomic Sci.">
        <title>Complete genome sequence of the aerobic, heterotroph Marinithermus hydrothermalis type strain (T1(T)) from a deep-sea hydrothermal vent chimney.</title>
        <authorList>
            <person name="Copeland A."/>
            <person name="Gu W."/>
            <person name="Yasawong M."/>
            <person name="Lapidus A."/>
            <person name="Lucas S."/>
            <person name="Deshpande S."/>
            <person name="Pagani I."/>
            <person name="Tapia R."/>
            <person name="Cheng J.F."/>
            <person name="Goodwin L.A."/>
            <person name="Pitluck S."/>
            <person name="Liolios K."/>
            <person name="Ivanova N."/>
            <person name="Mavromatis K."/>
            <person name="Mikhailova N."/>
            <person name="Pati A."/>
            <person name="Chen A."/>
            <person name="Palaniappan K."/>
            <person name="Land M."/>
            <person name="Pan C."/>
            <person name="Brambilla E.M."/>
            <person name="Rohde M."/>
            <person name="Tindall B.J."/>
            <person name="Sikorski J."/>
            <person name="Goker M."/>
            <person name="Detter J.C."/>
            <person name="Bristow J."/>
            <person name="Eisen J.A."/>
            <person name="Markowitz V."/>
            <person name="Hugenholtz P."/>
            <person name="Kyrpides N.C."/>
            <person name="Klenk H.P."/>
            <person name="Woyke T."/>
        </authorList>
    </citation>
    <scope>NUCLEOTIDE SEQUENCE [LARGE SCALE GENOMIC DNA]</scope>
    <source>
        <strain evidence="3">DSM 14884 / JCM 11576 / T1</strain>
    </source>
</reference>
<proteinExistence type="predicted"/>
<dbReference type="PANTHER" id="PTHR34310:SF9">
    <property type="entry name" value="BLR5716 PROTEIN"/>
    <property type="match status" value="1"/>
</dbReference>
<dbReference type="Gene3D" id="2.170.150.40">
    <property type="entry name" value="Domain of unknown function (DUF427)"/>
    <property type="match status" value="1"/>
</dbReference>
<dbReference type="RefSeq" id="WP_013703363.1">
    <property type="nucleotide sequence ID" value="NC_015387.1"/>
</dbReference>
<dbReference type="STRING" id="869210.Marky_0560"/>
<name>F2NNT7_MARHT</name>